<dbReference type="Proteomes" id="UP000187185">
    <property type="component" value="Chromosome"/>
</dbReference>
<proteinExistence type="predicted"/>
<sequence>MRVSHGDGVFTNYCGFQSKAWGTLSINGSYSATFGYTAGCTPAPYYNDKTIGKTFKNATNMYGQSYHDGGWAPGVPSVQILA</sequence>
<protein>
    <submittedName>
        <fullName evidence="1">Uncharacterized protein</fullName>
    </submittedName>
</protein>
<keyword evidence="2" id="KW-1185">Reference proteome</keyword>
<name>A0A1P8U4L5_9MICO</name>
<dbReference type="KEGG" id="maur:BOH66_01205"/>
<dbReference type="EMBL" id="CP018762">
    <property type="protein sequence ID" value="APZ33068.1"/>
    <property type="molecule type" value="Genomic_DNA"/>
</dbReference>
<evidence type="ECO:0000313" key="1">
    <source>
        <dbReference type="EMBL" id="APZ33068.1"/>
    </source>
</evidence>
<evidence type="ECO:0000313" key="2">
    <source>
        <dbReference type="Proteomes" id="UP000187185"/>
    </source>
</evidence>
<reference evidence="1 2" key="1">
    <citation type="submission" date="2016-12" db="EMBL/GenBank/DDBJ databases">
        <title>Complete genome sequence of Microbacterium aurum KACC 15219.</title>
        <authorList>
            <person name="Jung Y."/>
            <person name="Shin J.-H."/>
            <person name="Lee Y.-J."/>
            <person name="Yi H."/>
            <person name="Bahn Y.-S."/>
            <person name="Kim J.F."/>
            <person name="Lee D.-W."/>
        </authorList>
    </citation>
    <scope>NUCLEOTIDE SEQUENCE [LARGE SCALE GENOMIC DNA]</scope>
    <source>
        <strain evidence="1 2">KACC 15219</strain>
    </source>
</reference>
<dbReference type="STRING" id="36805.BOH66_01205"/>
<organism evidence="1 2">
    <name type="scientific">Microbacterium aurum</name>
    <dbReference type="NCBI Taxonomy" id="36805"/>
    <lineage>
        <taxon>Bacteria</taxon>
        <taxon>Bacillati</taxon>
        <taxon>Actinomycetota</taxon>
        <taxon>Actinomycetes</taxon>
        <taxon>Micrococcales</taxon>
        <taxon>Microbacteriaceae</taxon>
        <taxon>Microbacterium</taxon>
    </lineage>
</organism>
<dbReference type="AlphaFoldDB" id="A0A1P8U4L5"/>
<gene>
    <name evidence="1" type="ORF">BOH66_01205</name>
</gene>
<accession>A0A1P8U4L5</accession>